<organism evidence="1 2">
    <name type="scientific">Yersinia canariae</name>
    <dbReference type="NCBI Taxonomy" id="2607663"/>
    <lineage>
        <taxon>Bacteria</taxon>
        <taxon>Pseudomonadati</taxon>
        <taxon>Pseudomonadota</taxon>
        <taxon>Gammaproteobacteria</taxon>
        <taxon>Enterobacterales</taxon>
        <taxon>Yersiniaceae</taxon>
        <taxon>Yersinia</taxon>
    </lineage>
</organism>
<evidence type="ECO:0000313" key="1">
    <source>
        <dbReference type="EMBL" id="QHB34781.1"/>
    </source>
</evidence>
<dbReference type="EMBL" id="CP043727">
    <property type="protein sequence ID" value="QHB34781.1"/>
    <property type="molecule type" value="Genomic_DNA"/>
</dbReference>
<gene>
    <name evidence="1" type="ORF">F0T03_14210</name>
</gene>
<proteinExistence type="predicted"/>
<keyword evidence="2" id="KW-1185">Reference proteome</keyword>
<dbReference type="AlphaFoldDB" id="A0A857F645"/>
<accession>A0A857F645</accession>
<dbReference type="KEGG" id="yca:F0T03_14210"/>
<reference evidence="2" key="1">
    <citation type="submission" date="2019-09" db="EMBL/GenBank/DDBJ databases">
        <title>Yersinia canariae sp. nov., isolated from a human yersiniosis case.</title>
        <authorList>
            <person name="Nguyen S.V."/>
            <person name="Greig D."/>
            <person name="Hurley D."/>
            <person name="Cao Y."/>
            <person name="McCabe E."/>
            <person name="Mitchell M."/>
            <person name="Jenkins C."/>
            <person name="Fanning S."/>
        </authorList>
    </citation>
    <scope>NUCLEOTIDE SEQUENCE [LARGE SCALE GENOMIC DNA]</scope>
    <source>
        <strain evidence="2">NCTC 14382</strain>
    </source>
</reference>
<dbReference type="Proteomes" id="UP000464402">
    <property type="component" value="Chromosome"/>
</dbReference>
<sequence>MLTQDYVSWVVIGAIDSTTDQLLRAMVCFLSVNRQSGLIYGTDKYKKSNHMDCFFYIRIGSCHKFF</sequence>
<evidence type="ECO:0000313" key="2">
    <source>
        <dbReference type="Proteomes" id="UP000464402"/>
    </source>
</evidence>
<name>A0A857F645_9GAMM</name>
<protein>
    <submittedName>
        <fullName evidence="1">Uncharacterized protein</fullName>
    </submittedName>
</protein>